<sequence length="720" mass="83008">MIQNYIKFFIWCTALLLHSNSFSQSSQDNDKDSAMIALEISNAYSEKALWYRSMDHFNKDSSLYYTAKALEVLDDQEPLHKPALKRLNFKKQQIVEELSADQVLALSRAYQDKALWYKEMPHFNRDSTVFYFDMAALLLQNSQPLHYEGLAKLYLDITDRSNRSHNFNVVDSLAPIGWSYYEKIPESKRDKVLGYNLLNNWAMIKIIRGEPKPGLELFVKALDLVKDDPRPEIQLKVMKDKGRFYYQNGLPEEKELGVQYLKQSMIGYQKSEFPQKNEALILSYKLLAYHYEDLSKPDSSVYYLNKIEKLLPQITNPFHHAWHSYAMAGSLIDRKKYEEAKSYLEKNIKFLEEYNLRTIDIYQFSYFLLGDIAEIKGKYDEAIKYYELAKEASIAINTNANTAYFIELLSGIYARTGDYKTALEYYKEYSKINNVIEVERNERSLRESELQMNVLNKDKELAANQQKQTIYIGSLIIGALLIGLLYRNYRLKQKSNDKLQLLNEELGQKNLLLDKRNAENELLLKEIHHRVKNNLELVKSLISLQSAQIEDPATKEAMIASQNRVQSMGIIHQKLYQGTNLGCIEMKDYFLNLGEGILDTFNAEEKVKIECAMENLELDVDTAVPIGLIVNELLTNALKYAFPKNEQGTIHISLEKTTDSNLKLKIKDNGVGKVVGLAPKGTGFGSQLVQLLTLQLNGKMQEHTNEGTHIEFDFLLKKSA</sequence>
<dbReference type="RefSeq" id="WP_308347782.1">
    <property type="nucleotide sequence ID" value="NZ_CP129971.1"/>
</dbReference>
<dbReference type="SMART" id="SM00387">
    <property type="entry name" value="HATPase_c"/>
    <property type="match status" value="1"/>
</dbReference>
<keyword evidence="5" id="KW-0547">Nucleotide-binding</keyword>
<dbReference type="AlphaFoldDB" id="A0AA51NCH3"/>
<keyword evidence="6 11" id="KW-0418">Kinase</keyword>
<comment type="catalytic activity">
    <reaction evidence="1">
        <text>ATP + protein L-histidine = ADP + protein N-phospho-L-histidine.</text>
        <dbReference type="EC" id="2.7.13.3"/>
    </reaction>
</comment>
<evidence type="ECO:0000256" key="3">
    <source>
        <dbReference type="ARBA" id="ARBA00022553"/>
    </source>
</evidence>
<dbReference type="Pfam" id="PF13424">
    <property type="entry name" value="TPR_12"/>
    <property type="match status" value="1"/>
</dbReference>
<keyword evidence="7" id="KW-0067">ATP-binding</keyword>
<evidence type="ECO:0000313" key="12">
    <source>
        <dbReference type="Proteomes" id="UP001230496"/>
    </source>
</evidence>
<evidence type="ECO:0000256" key="1">
    <source>
        <dbReference type="ARBA" id="ARBA00000085"/>
    </source>
</evidence>
<keyword evidence="3" id="KW-0597">Phosphoprotein</keyword>
<keyword evidence="4" id="KW-0808">Transferase</keyword>
<dbReference type="InterPro" id="IPR003594">
    <property type="entry name" value="HATPase_dom"/>
</dbReference>
<evidence type="ECO:0000259" key="10">
    <source>
        <dbReference type="SMART" id="SM00387"/>
    </source>
</evidence>
<dbReference type="InterPro" id="IPR036890">
    <property type="entry name" value="HATPase_C_sf"/>
</dbReference>
<reference evidence="11 12" key="1">
    <citation type="submission" date="2023-08" db="EMBL/GenBank/DDBJ databases">
        <title>Comparative genomics and taxonomic characterization of three novel marine species of genus Marivirga.</title>
        <authorList>
            <person name="Muhammad N."/>
            <person name="Kim S.-G."/>
        </authorList>
    </citation>
    <scope>NUCLEOTIDE SEQUENCE [LARGE SCALE GENOMIC DNA]</scope>
    <source>
        <strain evidence="11 12">BDSF4-3</strain>
    </source>
</reference>
<name>A0AA51NCH3_9BACT</name>
<evidence type="ECO:0000256" key="8">
    <source>
        <dbReference type="SAM" id="Coils"/>
    </source>
</evidence>
<dbReference type="SUPFAM" id="SSF55874">
    <property type="entry name" value="ATPase domain of HSP90 chaperone/DNA topoisomerase II/histidine kinase"/>
    <property type="match status" value="1"/>
</dbReference>
<gene>
    <name evidence="11" type="ORF">QYS49_37025</name>
</gene>
<evidence type="ECO:0000256" key="9">
    <source>
        <dbReference type="SAM" id="Phobius"/>
    </source>
</evidence>
<evidence type="ECO:0000256" key="5">
    <source>
        <dbReference type="ARBA" id="ARBA00022741"/>
    </source>
</evidence>
<dbReference type="Gene3D" id="3.30.565.10">
    <property type="entry name" value="Histidine kinase-like ATPase, C-terminal domain"/>
    <property type="match status" value="1"/>
</dbReference>
<feature type="domain" description="Histidine kinase/HSP90-like ATPase" evidence="10">
    <location>
        <begin position="621"/>
        <end position="718"/>
    </location>
</feature>
<evidence type="ECO:0000256" key="4">
    <source>
        <dbReference type="ARBA" id="ARBA00022679"/>
    </source>
</evidence>
<feature type="coiled-coil region" evidence="8">
    <location>
        <begin position="438"/>
        <end position="465"/>
    </location>
</feature>
<keyword evidence="9" id="KW-1133">Transmembrane helix</keyword>
<dbReference type="KEGG" id="msaa:QYS49_37025"/>
<dbReference type="PANTHER" id="PTHR41523">
    <property type="entry name" value="TWO-COMPONENT SYSTEM SENSOR PROTEIN"/>
    <property type="match status" value="1"/>
</dbReference>
<evidence type="ECO:0000313" key="11">
    <source>
        <dbReference type="EMBL" id="WMN11051.1"/>
    </source>
</evidence>
<keyword evidence="9" id="KW-0812">Transmembrane</keyword>
<evidence type="ECO:0000256" key="6">
    <source>
        <dbReference type="ARBA" id="ARBA00022777"/>
    </source>
</evidence>
<dbReference type="Proteomes" id="UP001230496">
    <property type="component" value="Chromosome"/>
</dbReference>
<dbReference type="InterPro" id="IPR019734">
    <property type="entry name" value="TPR_rpt"/>
</dbReference>
<dbReference type="InterPro" id="IPR011990">
    <property type="entry name" value="TPR-like_helical_dom_sf"/>
</dbReference>
<dbReference type="SUPFAM" id="SSF48452">
    <property type="entry name" value="TPR-like"/>
    <property type="match status" value="1"/>
</dbReference>
<dbReference type="Pfam" id="PF02518">
    <property type="entry name" value="HATPase_c"/>
    <property type="match status" value="1"/>
</dbReference>
<dbReference type="EC" id="2.7.13.3" evidence="2"/>
<dbReference type="InterPro" id="IPR011495">
    <property type="entry name" value="Sig_transdc_His_kin_sub2_dim/P"/>
</dbReference>
<dbReference type="Gene3D" id="1.25.40.10">
    <property type="entry name" value="Tetratricopeptide repeat domain"/>
    <property type="match status" value="2"/>
</dbReference>
<evidence type="ECO:0000256" key="2">
    <source>
        <dbReference type="ARBA" id="ARBA00012438"/>
    </source>
</evidence>
<feature type="transmembrane region" description="Helical" evidence="9">
    <location>
        <begin position="469"/>
        <end position="486"/>
    </location>
</feature>
<dbReference type="GO" id="GO:0004673">
    <property type="term" value="F:protein histidine kinase activity"/>
    <property type="evidence" value="ECO:0007669"/>
    <property type="project" value="UniProtKB-EC"/>
</dbReference>
<dbReference type="Pfam" id="PF07568">
    <property type="entry name" value="HisKA_2"/>
    <property type="match status" value="1"/>
</dbReference>
<evidence type="ECO:0000256" key="7">
    <source>
        <dbReference type="ARBA" id="ARBA00022840"/>
    </source>
</evidence>
<accession>A0AA51NCH3</accession>
<organism evidence="11 12">
    <name type="scientific">Marivirga salinarum</name>
    <dbReference type="NCBI Taxonomy" id="3059078"/>
    <lineage>
        <taxon>Bacteria</taxon>
        <taxon>Pseudomonadati</taxon>
        <taxon>Bacteroidota</taxon>
        <taxon>Cytophagia</taxon>
        <taxon>Cytophagales</taxon>
        <taxon>Marivirgaceae</taxon>
        <taxon>Marivirga</taxon>
    </lineage>
</organism>
<dbReference type="PANTHER" id="PTHR41523:SF8">
    <property type="entry name" value="ETHYLENE RESPONSE SENSOR PROTEIN"/>
    <property type="match status" value="1"/>
</dbReference>
<dbReference type="GO" id="GO:0005524">
    <property type="term" value="F:ATP binding"/>
    <property type="evidence" value="ECO:0007669"/>
    <property type="project" value="UniProtKB-KW"/>
</dbReference>
<keyword evidence="12" id="KW-1185">Reference proteome</keyword>
<dbReference type="Gene3D" id="3.30.450.20">
    <property type="entry name" value="PAS domain"/>
    <property type="match status" value="1"/>
</dbReference>
<dbReference type="EMBL" id="CP129971">
    <property type="protein sequence ID" value="WMN11051.1"/>
    <property type="molecule type" value="Genomic_DNA"/>
</dbReference>
<dbReference type="SMART" id="SM00028">
    <property type="entry name" value="TPR"/>
    <property type="match status" value="4"/>
</dbReference>
<protein>
    <recommendedName>
        <fullName evidence="2">histidine kinase</fullName>
        <ecNumber evidence="2">2.7.13.3</ecNumber>
    </recommendedName>
</protein>
<keyword evidence="9" id="KW-0472">Membrane</keyword>
<keyword evidence="8" id="KW-0175">Coiled coil</keyword>
<proteinExistence type="predicted"/>